<keyword evidence="3" id="KW-1185">Reference proteome</keyword>
<organism evidence="2 3">
    <name type="scientific">Morella rubra</name>
    <name type="common">Chinese bayberry</name>
    <dbReference type="NCBI Taxonomy" id="262757"/>
    <lineage>
        <taxon>Eukaryota</taxon>
        <taxon>Viridiplantae</taxon>
        <taxon>Streptophyta</taxon>
        <taxon>Embryophyta</taxon>
        <taxon>Tracheophyta</taxon>
        <taxon>Spermatophyta</taxon>
        <taxon>Magnoliopsida</taxon>
        <taxon>eudicotyledons</taxon>
        <taxon>Gunneridae</taxon>
        <taxon>Pentapetalae</taxon>
        <taxon>rosids</taxon>
        <taxon>fabids</taxon>
        <taxon>Fagales</taxon>
        <taxon>Myricaceae</taxon>
        <taxon>Morella</taxon>
    </lineage>
</organism>
<sequence>MVSSWCPNLTGLLEDLVSVSTFEAPGSDDECEAATRIDGEHTRYKQLFITKNLEPLLSKVVALSFFFGEVEAEHLLKLAARLYKHFAQMSKLRIAPKACKQLLPSLWFQKLVELTCKQLTVPSFNFKFMMLVQRMHPDLIFQMEDYEKYLIQLSKVGKVNLLRHAKRSTSRDFRIVEPERIISEEEASNHDDPTAVENESCEEELLKTMEEMSRRRYYHSTQIVLLAVQRVVAPMVKMEMLFPVPKG</sequence>
<evidence type="ECO:0000313" key="2">
    <source>
        <dbReference type="EMBL" id="KAB1213961.1"/>
    </source>
</evidence>
<evidence type="ECO:0000313" key="3">
    <source>
        <dbReference type="Proteomes" id="UP000516437"/>
    </source>
</evidence>
<proteinExistence type="predicted"/>
<feature type="domain" description="FANCI solenoid 4" evidence="1">
    <location>
        <begin position="134"/>
        <end position="177"/>
    </location>
</feature>
<reference evidence="2 3" key="1">
    <citation type="journal article" date="2019" name="Plant Biotechnol. J.">
        <title>The red bayberry genome and genetic basis of sex determination.</title>
        <authorList>
            <person name="Jia H.M."/>
            <person name="Jia H.J."/>
            <person name="Cai Q.L."/>
            <person name="Wang Y."/>
            <person name="Zhao H.B."/>
            <person name="Yang W.F."/>
            <person name="Wang G.Y."/>
            <person name="Li Y.H."/>
            <person name="Zhan D.L."/>
            <person name="Shen Y.T."/>
            <person name="Niu Q.F."/>
            <person name="Chang L."/>
            <person name="Qiu J."/>
            <person name="Zhao L."/>
            <person name="Xie H.B."/>
            <person name="Fu W.Y."/>
            <person name="Jin J."/>
            <person name="Li X.W."/>
            <person name="Jiao Y."/>
            <person name="Zhou C.C."/>
            <person name="Tu T."/>
            <person name="Chai C.Y."/>
            <person name="Gao J.L."/>
            <person name="Fan L.J."/>
            <person name="van de Weg E."/>
            <person name="Wang J.Y."/>
            <person name="Gao Z.S."/>
        </authorList>
    </citation>
    <scope>NUCLEOTIDE SEQUENCE [LARGE SCALE GENOMIC DNA]</scope>
    <source>
        <tissue evidence="2">Leaves</tissue>
    </source>
</reference>
<dbReference type="Proteomes" id="UP000516437">
    <property type="component" value="Chromosome 5"/>
</dbReference>
<name>A0A6A1VM64_9ROSI</name>
<protein>
    <recommendedName>
        <fullName evidence="1">FANCI solenoid 4 domain-containing protein</fullName>
    </recommendedName>
</protein>
<dbReference type="GO" id="GO:0070182">
    <property type="term" value="F:DNA polymerase binding"/>
    <property type="evidence" value="ECO:0007669"/>
    <property type="project" value="TreeGrafter"/>
</dbReference>
<gene>
    <name evidence="2" type="ORF">CJ030_MR5G017224</name>
</gene>
<dbReference type="Pfam" id="PF14678">
    <property type="entry name" value="FANCI_S4"/>
    <property type="match status" value="2"/>
</dbReference>
<dbReference type="OrthoDB" id="1736969at2759"/>
<dbReference type="PANTHER" id="PTHR21818">
    <property type="entry name" value="BC025462 PROTEIN"/>
    <property type="match status" value="1"/>
</dbReference>
<dbReference type="InterPro" id="IPR029314">
    <property type="entry name" value="FANCI_S4"/>
</dbReference>
<dbReference type="AlphaFoldDB" id="A0A6A1VM64"/>
<dbReference type="PANTHER" id="PTHR21818:SF0">
    <property type="entry name" value="FANCONI ANEMIA GROUP I PROTEIN"/>
    <property type="match status" value="1"/>
</dbReference>
<accession>A0A6A1VM64</accession>
<dbReference type="InterPro" id="IPR026171">
    <property type="entry name" value="FANCI"/>
</dbReference>
<dbReference type="EMBL" id="RXIC02000023">
    <property type="protein sequence ID" value="KAB1213961.1"/>
    <property type="molecule type" value="Genomic_DNA"/>
</dbReference>
<evidence type="ECO:0000259" key="1">
    <source>
        <dbReference type="Pfam" id="PF14678"/>
    </source>
</evidence>
<comment type="caution">
    <text evidence="2">The sequence shown here is derived from an EMBL/GenBank/DDBJ whole genome shotgun (WGS) entry which is preliminary data.</text>
</comment>
<dbReference type="GO" id="GO:0006281">
    <property type="term" value="P:DNA repair"/>
    <property type="evidence" value="ECO:0007669"/>
    <property type="project" value="InterPro"/>
</dbReference>
<feature type="domain" description="FANCI solenoid 4" evidence="1">
    <location>
        <begin position="72"/>
        <end position="126"/>
    </location>
</feature>